<dbReference type="KEGG" id="csq:CSCA_5103"/>
<dbReference type="EMBL" id="CP009933">
    <property type="protein sequence ID" value="AKA72228.1"/>
    <property type="molecule type" value="Genomic_DNA"/>
</dbReference>
<dbReference type="Pfam" id="PF09388">
    <property type="entry name" value="SpoOE-like"/>
    <property type="match status" value="1"/>
</dbReference>
<dbReference type="Gene3D" id="4.10.280.10">
    <property type="entry name" value="Helix-loop-helix DNA-binding domain"/>
    <property type="match status" value="1"/>
</dbReference>
<dbReference type="InterPro" id="IPR036638">
    <property type="entry name" value="HLH_DNA-bd_sf"/>
</dbReference>
<dbReference type="GO" id="GO:0043937">
    <property type="term" value="P:regulation of sporulation"/>
    <property type="evidence" value="ECO:0007669"/>
    <property type="project" value="InterPro"/>
</dbReference>
<dbReference type="STRING" id="1548.CSCA_5103"/>
<evidence type="ECO:0000313" key="1">
    <source>
        <dbReference type="EMBL" id="AKA72228.1"/>
    </source>
</evidence>
<proteinExistence type="predicted"/>
<evidence type="ECO:0000313" key="2">
    <source>
        <dbReference type="Proteomes" id="UP000033115"/>
    </source>
</evidence>
<dbReference type="InterPro" id="IPR037208">
    <property type="entry name" value="Spo0E-like_sf"/>
</dbReference>
<dbReference type="Proteomes" id="UP000033115">
    <property type="component" value="Chromosome"/>
</dbReference>
<dbReference type="RefSeq" id="WP_029160134.1">
    <property type="nucleotide sequence ID" value="NZ_CP009933.1"/>
</dbReference>
<evidence type="ECO:0008006" key="3">
    <source>
        <dbReference type="Google" id="ProtNLM"/>
    </source>
</evidence>
<accession>A0A0E3M935</accession>
<sequence>MKNIQECEYLLTEIDNMRKHMYVIIERGVSLTDDEMLEISQRLDSLLNDYNKLIYNKNVQVA</sequence>
<dbReference type="InterPro" id="IPR018540">
    <property type="entry name" value="Spo0E-like"/>
</dbReference>
<protein>
    <recommendedName>
        <fullName evidence="3">Spo0E like sporulation regulatory protein</fullName>
    </recommendedName>
</protein>
<dbReference type="GO" id="GO:0046983">
    <property type="term" value="F:protein dimerization activity"/>
    <property type="evidence" value="ECO:0007669"/>
    <property type="project" value="InterPro"/>
</dbReference>
<keyword evidence="2" id="KW-1185">Reference proteome</keyword>
<name>A0A0E3M935_CLOSL</name>
<gene>
    <name evidence="1" type="ORF">CSCA_5103</name>
</gene>
<reference evidence="1 2" key="1">
    <citation type="journal article" date="2015" name="J. Biotechnol.">
        <title>Complete genome sequence of a malodorant-producing acetogen, Clostridium scatologenes ATCC 25775(T).</title>
        <authorList>
            <person name="Zhu Z."/>
            <person name="Guo T."/>
            <person name="Zheng H."/>
            <person name="Song T."/>
            <person name="Ouyang P."/>
            <person name="Xie J."/>
        </authorList>
    </citation>
    <scope>NUCLEOTIDE SEQUENCE [LARGE SCALE GENOMIC DNA]</scope>
    <source>
        <strain evidence="1 2">ATCC 25775</strain>
    </source>
</reference>
<organism evidence="1 2">
    <name type="scientific">Clostridium scatologenes</name>
    <dbReference type="NCBI Taxonomy" id="1548"/>
    <lineage>
        <taxon>Bacteria</taxon>
        <taxon>Bacillati</taxon>
        <taxon>Bacillota</taxon>
        <taxon>Clostridia</taxon>
        <taxon>Eubacteriales</taxon>
        <taxon>Clostridiaceae</taxon>
        <taxon>Clostridium</taxon>
    </lineage>
</organism>
<dbReference type="SUPFAM" id="SSF140500">
    <property type="entry name" value="BAS1536-like"/>
    <property type="match status" value="1"/>
</dbReference>
<dbReference type="HOGENOM" id="CLU_189149_5_2_9"/>
<dbReference type="AlphaFoldDB" id="A0A0E3M935"/>